<dbReference type="AlphaFoldDB" id="A0A645FEX0"/>
<protein>
    <submittedName>
        <fullName evidence="1">Uncharacterized protein</fullName>
    </submittedName>
</protein>
<reference evidence="1" key="1">
    <citation type="submission" date="2019-08" db="EMBL/GenBank/DDBJ databases">
        <authorList>
            <person name="Kucharzyk K."/>
            <person name="Murdoch R.W."/>
            <person name="Higgins S."/>
            <person name="Loffler F."/>
        </authorList>
    </citation>
    <scope>NUCLEOTIDE SEQUENCE</scope>
</reference>
<accession>A0A645FEX0</accession>
<sequence length="244" mass="26057">MDAPELAQRDGIGHVVCRIEPREDGMRALDANADAARVHGVGAEAQRVPDSAAVAAVDGFVRLGFHENQRVLVILEDGVHCVAQLKNLLHGVLALRAKCSFAGEPELNLVGAERLGDVAAALGAPDREIVVLLEARGVRAVVAARVEPETGRDKLGKQAVFVEHGLDVLGIVDDRLVGHVVHVRNGVVIMELNARHAEFGKLLDLLFQRNARTDARAKGLVAFVNVPGAYGKTKCTHNCSSRSC</sequence>
<proteinExistence type="predicted"/>
<comment type="caution">
    <text evidence="1">The sequence shown here is derived from an EMBL/GenBank/DDBJ whole genome shotgun (WGS) entry which is preliminary data.</text>
</comment>
<name>A0A645FEX0_9ZZZZ</name>
<evidence type="ECO:0000313" key="1">
    <source>
        <dbReference type="EMBL" id="MPN11044.1"/>
    </source>
</evidence>
<organism evidence="1">
    <name type="scientific">bioreactor metagenome</name>
    <dbReference type="NCBI Taxonomy" id="1076179"/>
    <lineage>
        <taxon>unclassified sequences</taxon>
        <taxon>metagenomes</taxon>
        <taxon>ecological metagenomes</taxon>
    </lineage>
</organism>
<gene>
    <name evidence="1" type="ORF">SDC9_158345</name>
</gene>
<dbReference type="EMBL" id="VSSQ01057242">
    <property type="protein sequence ID" value="MPN11044.1"/>
    <property type="molecule type" value="Genomic_DNA"/>
</dbReference>